<evidence type="ECO:0000256" key="4">
    <source>
        <dbReference type="ARBA" id="ARBA00023040"/>
    </source>
</evidence>
<keyword evidence="2 9" id="KW-0812">Transmembrane</keyword>
<evidence type="ECO:0000256" key="8">
    <source>
        <dbReference type="SAM" id="MobiDB-lite"/>
    </source>
</evidence>
<sequence length="564" mass="61468">MNNATTGGTRADGESPSVLLQRLNEENAELLAPVIAFVLFLMLLGTVGNPVAIYIYGWKWHNTTSRVFLFFLAWMDLINCLVTIPTEIYVMSHLYYFPNGDFCRLSRFVTYFINNTTSAVFLAIAVDRYIRICHPHHRAISIRGAKVACVISLCIGAGVSWPALVLYGRKDIPLVVLRPVDGKFVSGAICSVKNEFNDTPYPLAFFVYLCVAVCACSLILTGLYVPIGRVMLQRRRANKRRKQKRREMEEMAAQGSAILLQHQQNNNTEAGDGDAVANGRSEAGPGGCRDNCQVYHQNLVPDPNTDAELSTALASGPVSAVEDNPSSETPQCLKAIHSARNSIRHGRIRPPKSTLMLFAITAVFVCSFLPFLVIIIIREHRGAMFYPSLSSVEQILVNIFSRSYLVNNCTNPIVYGMCNSQFRFQVRKLFRVSSHRRDSSLSRGESRPPAAEGMWTPVVSANPGRLHDAAGASGCCGGGNSDDAGGHTTGRSGSDGEGDGVIISGGSGDGEAGAYENKVSPEEKIRNGAERSLNACVKVDSPTPDERDIIVLHDLPYCGPTSEL</sequence>
<comment type="subcellular location">
    <subcellularLocation>
        <location evidence="1">Membrane</location>
        <topology evidence="1">Multi-pass membrane protein</topology>
    </subcellularLocation>
</comment>
<evidence type="ECO:0000313" key="11">
    <source>
        <dbReference type="EMBL" id="KAK3793392.1"/>
    </source>
</evidence>
<feature type="region of interest" description="Disordered" evidence="8">
    <location>
        <begin position="437"/>
        <end position="458"/>
    </location>
</feature>
<evidence type="ECO:0000259" key="10">
    <source>
        <dbReference type="PROSITE" id="PS50262"/>
    </source>
</evidence>
<keyword evidence="12" id="KW-1185">Reference proteome</keyword>
<dbReference type="PANTHER" id="PTHR24243">
    <property type="entry name" value="G-PROTEIN COUPLED RECEPTOR"/>
    <property type="match status" value="1"/>
</dbReference>
<dbReference type="CDD" id="cd00637">
    <property type="entry name" value="7tm_classA_rhodopsin-like"/>
    <property type="match status" value="1"/>
</dbReference>
<organism evidence="11 12">
    <name type="scientific">Elysia crispata</name>
    <name type="common">lettuce slug</name>
    <dbReference type="NCBI Taxonomy" id="231223"/>
    <lineage>
        <taxon>Eukaryota</taxon>
        <taxon>Metazoa</taxon>
        <taxon>Spiralia</taxon>
        <taxon>Lophotrochozoa</taxon>
        <taxon>Mollusca</taxon>
        <taxon>Gastropoda</taxon>
        <taxon>Heterobranchia</taxon>
        <taxon>Euthyneura</taxon>
        <taxon>Panpulmonata</taxon>
        <taxon>Sacoglossa</taxon>
        <taxon>Placobranchoidea</taxon>
        <taxon>Plakobranchidae</taxon>
        <taxon>Elysia</taxon>
    </lineage>
</organism>
<evidence type="ECO:0000256" key="9">
    <source>
        <dbReference type="SAM" id="Phobius"/>
    </source>
</evidence>
<dbReference type="PANTHER" id="PTHR24243:SF224">
    <property type="entry name" value="G-PROTEIN COUPLED RECEPTOR 19-RELATED"/>
    <property type="match status" value="1"/>
</dbReference>
<feature type="compositionally biased region" description="Basic and acidic residues" evidence="8">
    <location>
        <begin position="437"/>
        <end position="446"/>
    </location>
</feature>
<keyword evidence="6" id="KW-0675">Receptor</keyword>
<dbReference type="Pfam" id="PF00001">
    <property type="entry name" value="7tm_1"/>
    <property type="match status" value="1"/>
</dbReference>
<evidence type="ECO:0000313" key="12">
    <source>
        <dbReference type="Proteomes" id="UP001283361"/>
    </source>
</evidence>
<keyword evidence="3 9" id="KW-1133">Transmembrane helix</keyword>
<dbReference type="SUPFAM" id="SSF81321">
    <property type="entry name" value="Family A G protein-coupled receptor-like"/>
    <property type="match status" value="1"/>
</dbReference>
<feature type="transmembrane region" description="Helical" evidence="9">
    <location>
        <begin position="30"/>
        <end position="55"/>
    </location>
</feature>
<dbReference type="GO" id="GO:0004930">
    <property type="term" value="F:G protein-coupled receptor activity"/>
    <property type="evidence" value="ECO:0007669"/>
    <property type="project" value="UniProtKB-KW"/>
</dbReference>
<evidence type="ECO:0000256" key="6">
    <source>
        <dbReference type="ARBA" id="ARBA00023170"/>
    </source>
</evidence>
<feature type="domain" description="G-protein coupled receptors family 1 profile" evidence="10">
    <location>
        <begin position="48"/>
        <end position="415"/>
    </location>
</feature>
<gene>
    <name evidence="11" type="ORF">RRG08_039198</name>
</gene>
<dbReference type="PRINTS" id="PR00237">
    <property type="entry name" value="GPCRRHODOPSN"/>
</dbReference>
<keyword evidence="5 9" id="KW-0472">Membrane</keyword>
<evidence type="ECO:0000256" key="2">
    <source>
        <dbReference type="ARBA" id="ARBA00022692"/>
    </source>
</evidence>
<evidence type="ECO:0000256" key="7">
    <source>
        <dbReference type="ARBA" id="ARBA00023224"/>
    </source>
</evidence>
<dbReference type="EMBL" id="JAWDGP010001251">
    <property type="protein sequence ID" value="KAK3793392.1"/>
    <property type="molecule type" value="Genomic_DNA"/>
</dbReference>
<feature type="transmembrane region" description="Helical" evidence="9">
    <location>
        <begin position="147"/>
        <end position="167"/>
    </location>
</feature>
<dbReference type="InterPro" id="IPR017452">
    <property type="entry name" value="GPCR_Rhodpsn_7TM"/>
</dbReference>
<dbReference type="InterPro" id="IPR000276">
    <property type="entry name" value="GPCR_Rhodpsn"/>
</dbReference>
<evidence type="ECO:0000256" key="1">
    <source>
        <dbReference type="ARBA" id="ARBA00004141"/>
    </source>
</evidence>
<feature type="transmembrane region" description="Helical" evidence="9">
    <location>
        <begin position="67"/>
        <end position="88"/>
    </location>
</feature>
<protein>
    <recommendedName>
        <fullName evidence="10">G-protein coupled receptors family 1 profile domain-containing protein</fullName>
    </recommendedName>
</protein>
<dbReference type="PROSITE" id="PS50262">
    <property type="entry name" value="G_PROTEIN_RECEP_F1_2"/>
    <property type="match status" value="1"/>
</dbReference>
<feature type="region of interest" description="Disordered" evidence="8">
    <location>
        <begin position="483"/>
        <end position="515"/>
    </location>
</feature>
<comment type="caution">
    <text evidence="11">The sequence shown here is derived from an EMBL/GenBank/DDBJ whole genome shotgun (WGS) entry which is preliminary data.</text>
</comment>
<reference evidence="11" key="1">
    <citation type="journal article" date="2023" name="G3 (Bethesda)">
        <title>A reference genome for the long-term kleptoplast-retaining sea slug Elysia crispata morphotype clarki.</title>
        <authorList>
            <person name="Eastman K.E."/>
            <person name="Pendleton A.L."/>
            <person name="Shaikh M.A."/>
            <person name="Suttiyut T."/>
            <person name="Ogas R."/>
            <person name="Tomko P."/>
            <person name="Gavelis G."/>
            <person name="Widhalm J.R."/>
            <person name="Wisecaver J.H."/>
        </authorList>
    </citation>
    <scope>NUCLEOTIDE SEQUENCE</scope>
    <source>
        <strain evidence="11">ECLA1</strain>
    </source>
</reference>
<dbReference type="Gene3D" id="1.20.1070.10">
    <property type="entry name" value="Rhodopsin 7-helix transmembrane proteins"/>
    <property type="match status" value="2"/>
</dbReference>
<name>A0AAE1AV41_9GAST</name>
<feature type="transmembrane region" description="Helical" evidence="9">
    <location>
        <begin position="354"/>
        <end position="377"/>
    </location>
</feature>
<keyword evidence="4" id="KW-0297">G-protein coupled receptor</keyword>
<feature type="transmembrane region" description="Helical" evidence="9">
    <location>
        <begin position="205"/>
        <end position="232"/>
    </location>
</feature>
<proteinExistence type="predicted"/>
<evidence type="ECO:0000256" key="3">
    <source>
        <dbReference type="ARBA" id="ARBA00022989"/>
    </source>
</evidence>
<dbReference type="GO" id="GO:0005886">
    <property type="term" value="C:plasma membrane"/>
    <property type="evidence" value="ECO:0007669"/>
    <property type="project" value="TreeGrafter"/>
</dbReference>
<dbReference type="Proteomes" id="UP001283361">
    <property type="component" value="Unassembled WGS sequence"/>
</dbReference>
<evidence type="ECO:0000256" key="5">
    <source>
        <dbReference type="ARBA" id="ARBA00023136"/>
    </source>
</evidence>
<accession>A0AAE1AV41</accession>
<feature type="transmembrane region" description="Helical" evidence="9">
    <location>
        <begin position="108"/>
        <end position="126"/>
    </location>
</feature>
<dbReference type="AlphaFoldDB" id="A0AAE1AV41"/>
<keyword evidence="7" id="KW-0807">Transducer</keyword>